<dbReference type="EMBL" id="JAESVN010000001">
    <property type="protein sequence ID" value="MBL4916159.1"/>
    <property type="molecule type" value="Genomic_DNA"/>
</dbReference>
<proteinExistence type="inferred from homology"/>
<sequence length="462" mass="48287">MAPVKPVPVKRVTAQSLLALGAVELRDRLARGALSAVELVEACLERIAELEPQVQAWAWLDGDHALAQARALDARRQSGRAIGPLHGLPVGVKDIIDTKGIPTANGFAVDAGRVPSEDAVVVARLKAAGAIIMGKTVTTEGAFLHPGKTRNPHDPAHTPGGSSAGSAAAVAALMVPLAIGTQTGGSVIRPAAYCGVVGFKPSFGLIPRTGILTQSPHLDTVGVFALTVAGAALLAEALAGHDTRDPATEPLPAPRLVTTAGARVPVAPTFAMVSLPEGGLACSETSAAMEELAASLGDQVFQTPLPNAFDEAAAIRQRINFAEMAKFYFHVERRGPDLLSDEMRAALEEGKSILARDYLAALDWREVLNAGLDEIFDRCDAILCPATPTAAPEGLSSTGSAVFNGLWTLCGTPAITLPLFHAESGLPMGLQMVARRGDDARLLRNANWMLRHVAGLQERIEA</sequence>
<dbReference type="InterPro" id="IPR000120">
    <property type="entry name" value="Amidase"/>
</dbReference>
<dbReference type="PANTHER" id="PTHR11895">
    <property type="entry name" value="TRANSAMIDASE"/>
    <property type="match status" value="1"/>
</dbReference>
<evidence type="ECO:0000259" key="2">
    <source>
        <dbReference type="Pfam" id="PF01425"/>
    </source>
</evidence>
<evidence type="ECO:0000256" key="1">
    <source>
        <dbReference type="ARBA" id="ARBA00009199"/>
    </source>
</evidence>
<dbReference type="InterPro" id="IPR036928">
    <property type="entry name" value="AS_sf"/>
</dbReference>
<dbReference type="SUPFAM" id="SSF75304">
    <property type="entry name" value="Amidase signature (AS) enzymes"/>
    <property type="match status" value="1"/>
</dbReference>
<dbReference type="InterPro" id="IPR023631">
    <property type="entry name" value="Amidase_dom"/>
</dbReference>
<dbReference type="AlphaFoldDB" id="A0A8K0Y1M0"/>
<evidence type="ECO:0000313" key="4">
    <source>
        <dbReference type="Proteomes" id="UP000648908"/>
    </source>
</evidence>
<keyword evidence="4" id="KW-1185">Reference proteome</keyword>
<dbReference type="PANTHER" id="PTHR11895:SF7">
    <property type="entry name" value="GLUTAMYL-TRNA(GLN) AMIDOTRANSFERASE SUBUNIT A, MITOCHONDRIAL"/>
    <property type="match status" value="1"/>
</dbReference>
<dbReference type="Gene3D" id="3.90.1300.10">
    <property type="entry name" value="Amidase signature (AS) domain"/>
    <property type="match status" value="1"/>
</dbReference>
<protein>
    <submittedName>
        <fullName evidence="3">Amidase</fullName>
    </submittedName>
</protein>
<reference evidence="3" key="1">
    <citation type="submission" date="2021-01" db="EMBL/GenBank/DDBJ databases">
        <title>Tabrizicola alba sp. nov. a motile alkaliphilic bacterium isolated from a soda lake.</title>
        <authorList>
            <person name="Szuroczki S."/>
            <person name="Abbaszade G."/>
            <person name="Schumann P."/>
            <person name="Toth E."/>
        </authorList>
    </citation>
    <scope>NUCLEOTIDE SEQUENCE</scope>
    <source>
        <strain evidence="3">DMG-N-6</strain>
    </source>
</reference>
<dbReference type="Proteomes" id="UP000648908">
    <property type="component" value="Unassembled WGS sequence"/>
</dbReference>
<name>A0A8K0Y1M0_9RHOB</name>
<dbReference type="GO" id="GO:0003824">
    <property type="term" value="F:catalytic activity"/>
    <property type="evidence" value="ECO:0007669"/>
    <property type="project" value="InterPro"/>
</dbReference>
<accession>A0A8K0Y1M0</accession>
<gene>
    <name evidence="3" type="ORF">JL811_02905</name>
</gene>
<evidence type="ECO:0000313" key="3">
    <source>
        <dbReference type="EMBL" id="MBL4916159.1"/>
    </source>
</evidence>
<comment type="caution">
    <text evidence="3">The sequence shown here is derived from an EMBL/GenBank/DDBJ whole genome shotgun (WGS) entry which is preliminary data.</text>
</comment>
<organism evidence="3 4">
    <name type="scientific">Szabonella alba</name>
    <dbReference type="NCBI Taxonomy" id="2804194"/>
    <lineage>
        <taxon>Bacteria</taxon>
        <taxon>Pseudomonadati</taxon>
        <taxon>Pseudomonadota</taxon>
        <taxon>Alphaproteobacteria</taxon>
        <taxon>Rhodobacterales</taxon>
        <taxon>Paracoccaceae</taxon>
        <taxon>Szabonella</taxon>
    </lineage>
</organism>
<dbReference type="RefSeq" id="WP_202686795.1">
    <property type="nucleotide sequence ID" value="NZ_JAESVN010000001.1"/>
</dbReference>
<dbReference type="Pfam" id="PF01425">
    <property type="entry name" value="Amidase"/>
    <property type="match status" value="1"/>
</dbReference>
<feature type="domain" description="Amidase" evidence="2">
    <location>
        <begin position="38"/>
        <end position="443"/>
    </location>
</feature>
<comment type="similarity">
    <text evidence="1">Belongs to the amidase family.</text>
</comment>